<reference evidence="5" key="1">
    <citation type="submission" date="2025-08" db="UniProtKB">
        <authorList>
            <consortium name="RefSeq"/>
        </authorList>
    </citation>
    <scope>IDENTIFICATION</scope>
    <source>
        <tissue evidence="5">Muscle</tissue>
    </source>
</reference>
<dbReference type="GeneID" id="114492117"/>
<feature type="compositionally biased region" description="Acidic residues" evidence="2">
    <location>
        <begin position="274"/>
        <end position="289"/>
    </location>
</feature>
<feature type="compositionally biased region" description="Basic and acidic residues" evidence="2">
    <location>
        <begin position="555"/>
        <end position="567"/>
    </location>
</feature>
<evidence type="ECO:0000313" key="5">
    <source>
        <dbReference type="RefSeq" id="XP_035869966.1"/>
    </source>
</evidence>
<feature type="compositionally biased region" description="Basic residues" evidence="2">
    <location>
        <begin position="236"/>
        <end position="256"/>
    </location>
</feature>
<organism evidence="4 5">
    <name type="scientific">Phyllostomus discolor</name>
    <name type="common">pale spear-nosed bat</name>
    <dbReference type="NCBI Taxonomy" id="89673"/>
    <lineage>
        <taxon>Eukaryota</taxon>
        <taxon>Metazoa</taxon>
        <taxon>Chordata</taxon>
        <taxon>Craniata</taxon>
        <taxon>Vertebrata</taxon>
        <taxon>Euteleostomi</taxon>
        <taxon>Mammalia</taxon>
        <taxon>Eutheria</taxon>
        <taxon>Laurasiatheria</taxon>
        <taxon>Chiroptera</taxon>
        <taxon>Yangochiroptera</taxon>
        <taxon>Phyllostomidae</taxon>
        <taxon>Phyllostominae</taxon>
        <taxon>Phyllostomus</taxon>
    </lineage>
</organism>
<dbReference type="InParanoid" id="A0A7E6CT54"/>
<dbReference type="PANTHER" id="PTHR16116">
    <property type="entry name" value="ZINC FINGER PROTEIN 839"/>
    <property type="match status" value="1"/>
</dbReference>
<feature type="region of interest" description="Disordered" evidence="2">
    <location>
        <begin position="530"/>
        <end position="582"/>
    </location>
</feature>
<protein>
    <submittedName>
        <fullName evidence="5">LOW QUALITY PROTEIN: zinc finger protein 839</fullName>
    </submittedName>
</protein>
<dbReference type="PANTHER" id="PTHR16116:SF5">
    <property type="entry name" value="ZINC FINGER PROTEIN 839"/>
    <property type="match status" value="1"/>
</dbReference>
<evidence type="ECO:0000256" key="1">
    <source>
        <dbReference type="PROSITE-ProRule" id="PRU00042"/>
    </source>
</evidence>
<proteinExistence type="predicted"/>
<feature type="region of interest" description="Disordered" evidence="2">
    <location>
        <begin position="335"/>
        <end position="423"/>
    </location>
</feature>
<dbReference type="PROSITE" id="PS00028">
    <property type="entry name" value="ZINC_FINGER_C2H2_1"/>
    <property type="match status" value="1"/>
</dbReference>
<feature type="compositionally biased region" description="Pro residues" evidence="2">
    <location>
        <begin position="53"/>
        <end position="63"/>
    </location>
</feature>
<evidence type="ECO:0000313" key="4">
    <source>
        <dbReference type="Proteomes" id="UP000504628"/>
    </source>
</evidence>
<feature type="region of interest" description="Disordered" evidence="2">
    <location>
        <begin position="1"/>
        <end position="298"/>
    </location>
</feature>
<dbReference type="InterPro" id="IPR031885">
    <property type="entry name" value="DUF4764"/>
</dbReference>
<evidence type="ECO:0000259" key="3">
    <source>
        <dbReference type="PROSITE" id="PS50157"/>
    </source>
</evidence>
<dbReference type="PROSITE" id="PS50157">
    <property type="entry name" value="ZINC_FINGER_C2H2_2"/>
    <property type="match status" value="1"/>
</dbReference>
<feature type="compositionally biased region" description="Low complexity" evidence="2">
    <location>
        <begin position="382"/>
        <end position="405"/>
    </location>
</feature>
<dbReference type="OrthoDB" id="5981545at2759"/>
<dbReference type="InterPro" id="IPR013087">
    <property type="entry name" value="Znf_C2H2_type"/>
</dbReference>
<dbReference type="FunCoup" id="A0A7E6CT54">
    <property type="interactions" value="1145"/>
</dbReference>
<dbReference type="RefSeq" id="XP_035869966.1">
    <property type="nucleotide sequence ID" value="XM_036014073.1"/>
</dbReference>
<feature type="compositionally biased region" description="Gly residues" evidence="2">
    <location>
        <begin position="11"/>
        <end position="20"/>
    </location>
</feature>
<keyword evidence="1" id="KW-0863">Zinc-finger</keyword>
<feature type="compositionally biased region" description="Basic and acidic residues" evidence="2">
    <location>
        <begin position="257"/>
        <end position="273"/>
    </location>
</feature>
<gene>
    <name evidence="5" type="primary">LOC114492117</name>
</gene>
<evidence type="ECO:0000256" key="2">
    <source>
        <dbReference type="SAM" id="MobiDB-lite"/>
    </source>
</evidence>
<dbReference type="Proteomes" id="UP000504628">
    <property type="component" value="Chromosome 1"/>
</dbReference>
<dbReference type="InterPro" id="IPR039946">
    <property type="entry name" value="ZN839"/>
</dbReference>
<keyword evidence="1" id="KW-0479">Metal-binding</keyword>
<sequence>MAGAEPEAKGSGEGGGGGGRAPPARSGSAVRVAPLGPEQLRRVLEQVTKSQPPSKPPPPPPPFVLQDAVRRLRDAAQEAALQRGPGSEPLRPPRLLPPQQLGAVCVKVTPGETEGPERPTPRLAAIQPRTARPSQLPGRHGSVLGPRVPSPQLLGARPLLGTQPQPPVQAPAQRPLRALRPVPAKRVEVPPGPNGPGATLAPPSASDPLAVTPVSPRSANLFIPNLHTKHPEKLKKPLKVKTRSGRISRPPKHKARDYKFIKMEDLADGHPSDSDDYAELSVEEEEEEEQRSSGRGGAQRALFDLPSCALRPKTFGCQACAKSYIGSGGLARHFRLHPGHGPPQPEASPPCGKAGGSVAQGLPSARGGLQNGQSVDAEEASASDPADGSYPALSGTGRRPGPTRGCTEAPSQPGAALRRSSTARSGARLREFLHQCDRQDLVELALPQLAQVVSVYEFLLMKVGKDHPAKPLFPAVYKEFEELHGMVKKMCQDYLRSSGPRPREPLEVSDNEVAESLGITEGFLWRRETRTDGAPHPCSSQGPAGADGQGPEAAGPRKRESESERRGWLQRRGPGGQLSPRNPLCLLLTAEAPRRPARVKCLPWSCPEAQRPALQGWCPCGRV</sequence>
<dbReference type="Pfam" id="PF15961">
    <property type="entry name" value="DUF4764"/>
    <property type="match status" value="1"/>
</dbReference>
<keyword evidence="4" id="KW-1185">Reference proteome</keyword>
<feature type="domain" description="C2H2-type" evidence="3">
    <location>
        <begin position="315"/>
        <end position="342"/>
    </location>
</feature>
<feature type="compositionally biased region" description="Basic and acidic residues" evidence="2">
    <location>
        <begin position="1"/>
        <end position="10"/>
    </location>
</feature>
<dbReference type="KEGG" id="pdic:114492117"/>
<accession>A0A7E6CT54</accession>
<dbReference type="GO" id="GO:0008270">
    <property type="term" value="F:zinc ion binding"/>
    <property type="evidence" value="ECO:0007669"/>
    <property type="project" value="UniProtKB-KW"/>
</dbReference>
<dbReference type="AlphaFoldDB" id="A0A7E6CT54"/>
<name>A0A7E6CT54_9CHIR</name>
<keyword evidence="1" id="KW-0862">Zinc</keyword>